<keyword evidence="4" id="KW-1185">Reference proteome</keyword>
<comment type="caution">
    <text evidence="3">The sequence shown here is derived from an EMBL/GenBank/DDBJ whole genome shotgun (WGS) entry which is preliminary data.</text>
</comment>
<keyword evidence="2" id="KW-0472">Membrane</keyword>
<dbReference type="EMBL" id="CAJFDH010000003">
    <property type="protein sequence ID" value="CAD5213369.1"/>
    <property type="molecule type" value="Genomic_DNA"/>
</dbReference>
<feature type="transmembrane region" description="Helical" evidence="2">
    <location>
        <begin position="20"/>
        <end position="46"/>
    </location>
</feature>
<proteinExistence type="predicted"/>
<evidence type="ECO:0000313" key="3">
    <source>
        <dbReference type="EMBL" id="CAD5213369.1"/>
    </source>
</evidence>
<name>A0A811KET8_9BILA</name>
<dbReference type="OrthoDB" id="10444462at2759"/>
<dbReference type="Proteomes" id="UP000783686">
    <property type="component" value="Unassembled WGS sequence"/>
</dbReference>
<dbReference type="Proteomes" id="UP000614601">
    <property type="component" value="Unassembled WGS sequence"/>
</dbReference>
<protein>
    <submittedName>
        <fullName evidence="3">Uncharacterized protein</fullName>
    </submittedName>
</protein>
<dbReference type="AlphaFoldDB" id="A0A811KET8"/>
<feature type="compositionally biased region" description="Polar residues" evidence="1">
    <location>
        <begin position="117"/>
        <end position="126"/>
    </location>
</feature>
<feature type="region of interest" description="Disordered" evidence="1">
    <location>
        <begin position="101"/>
        <end position="137"/>
    </location>
</feature>
<sequence>MSVFTEWHGSKTSTAPHVFNGVLLVFTMLALCIAWVAICVVIFRYFKKICQLRRERSQEEVVHAALRALAQSRGGCTNSQCHYYQTQSTPYADLPTYAEALTLPPPPSAEPPKDEATSSTNPTDSAPPTYELATSRL</sequence>
<dbReference type="EMBL" id="CAJFCW020000003">
    <property type="protein sequence ID" value="CAG9100729.1"/>
    <property type="molecule type" value="Genomic_DNA"/>
</dbReference>
<accession>A0A811KET8</accession>
<reference evidence="3" key="1">
    <citation type="submission" date="2020-09" db="EMBL/GenBank/DDBJ databases">
        <authorList>
            <person name="Kikuchi T."/>
        </authorList>
    </citation>
    <scope>NUCLEOTIDE SEQUENCE</scope>
    <source>
        <strain evidence="3">SH1</strain>
    </source>
</reference>
<organism evidence="3 4">
    <name type="scientific">Bursaphelenchus okinawaensis</name>
    <dbReference type="NCBI Taxonomy" id="465554"/>
    <lineage>
        <taxon>Eukaryota</taxon>
        <taxon>Metazoa</taxon>
        <taxon>Ecdysozoa</taxon>
        <taxon>Nematoda</taxon>
        <taxon>Chromadorea</taxon>
        <taxon>Rhabditida</taxon>
        <taxon>Tylenchina</taxon>
        <taxon>Tylenchomorpha</taxon>
        <taxon>Aphelenchoidea</taxon>
        <taxon>Aphelenchoididae</taxon>
        <taxon>Bursaphelenchus</taxon>
    </lineage>
</organism>
<keyword evidence="2" id="KW-0812">Transmembrane</keyword>
<evidence type="ECO:0000256" key="2">
    <source>
        <dbReference type="SAM" id="Phobius"/>
    </source>
</evidence>
<evidence type="ECO:0000256" key="1">
    <source>
        <dbReference type="SAM" id="MobiDB-lite"/>
    </source>
</evidence>
<gene>
    <name evidence="3" type="ORF">BOKJ2_LOCUS5058</name>
</gene>
<keyword evidence="2" id="KW-1133">Transmembrane helix</keyword>
<evidence type="ECO:0000313" key="4">
    <source>
        <dbReference type="Proteomes" id="UP000614601"/>
    </source>
</evidence>